<organism evidence="1 3">
    <name type="scientific">Ignatzschineria cameli</name>
    <dbReference type="NCBI Taxonomy" id="2182793"/>
    <lineage>
        <taxon>Bacteria</taxon>
        <taxon>Pseudomonadati</taxon>
        <taxon>Pseudomonadota</taxon>
        <taxon>Gammaproteobacteria</taxon>
        <taxon>Cardiobacteriales</taxon>
        <taxon>Ignatzschineriaceae</taxon>
        <taxon>Ignatzschineria</taxon>
    </lineage>
</organism>
<evidence type="ECO:0000313" key="2">
    <source>
        <dbReference type="EMBL" id="PWD91680.1"/>
    </source>
</evidence>
<dbReference type="RefSeq" id="WP_109201811.1">
    <property type="nucleotide sequence ID" value="NZ_QEWS01000005.1"/>
</dbReference>
<name>A0A2U2AQ90_9GAMM</name>
<comment type="caution">
    <text evidence="1">The sequence shown here is derived from an EMBL/GenBank/DDBJ whole genome shotgun (WGS) entry which is preliminary data.</text>
</comment>
<dbReference type="Proteomes" id="UP000245059">
    <property type="component" value="Unassembled WGS sequence"/>
</dbReference>
<dbReference type="InterPro" id="IPR013320">
    <property type="entry name" value="ConA-like_dom_sf"/>
</dbReference>
<evidence type="ECO:0000313" key="4">
    <source>
        <dbReference type="Proteomes" id="UP000245217"/>
    </source>
</evidence>
<reference evidence="1" key="1">
    <citation type="journal article" date="2018" name="Genome Announc.">
        <title>Ignatzschineria cameli sp. nov., isolated from necrotic foot tissue of dromedaries (Camelus dromedarius) and associated maggots (Wohlfahrtia species) in Dubai.</title>
        <authorList>
            <person name="Tsang C.C."/>
            <person name="Tang J.Y."/>
            <person name="Fong J.Y."/>
            <person name="Kinne J."/>
            <person name="Lee H.H."/>
            <person name="Joseph M."/>
            <person name="Jose S."/>
            <person name="Schuster R.K."/>
            <person name="Tang Y."/>
            <person name="Sivakumar S."/>
            <person name="Chen J.H."/>
            <person name="Teng J.L."/>
            <person name="Lau S.K."/>
            <person name="Wernery U."/>
            <person name="Woo P.C."/>
        </authorList>
    </citation>
    <scope>NUCLEOTIDE SEQUENCE</scope>
    <source>
        <strain evidence="1">UAE-HKU57</strain>
        <strain evidence="2">UAE-HKU58</strain>
    </source>
</reference>
<keyword evidence="4" id="KW-1185">Reference proteome</keyword>
<dbReference type="SUPFAM" id="SSF49899">
    <property type="entry name" value="Concanavalin A-like lectins/glucanases"/>
    <property type="match status" value="1"/>
</dbReference>
<gene>
    <name evidence="1" type="ORF">DC077_07090</name>
    <name evidence="2" type="ORF">DC078_06710</name>
</gene>
<protein>
    <recommendedName>
        <fullName evidence="5">LamG-like jellyroll fold domain-containing protein</fullName>
    </recommendedName>
</protein>
<proteinExistence type="predicted"/>
<dbReference type="EMBL" id="QEWV01000005">
    <property type="protein sequence ID" value="PWD91680.1"/>
    <property type="molecule type" value="Genomic_DNA"/>
</dbReference>
<evidence type="ECO:0008006" key="5">
    <source>
        <dbReference type="Google" id="ProtNLM"/>
    </source>
</evidence>
<evidence type="ECO:0000313" key="1">
    <source>
        <dbReference type="EMBL" id="PWD85792.1"/>
    </source>
</evidence>
<reference evidence="3 4" key="2">
    <citation type="submission" date="2018-05" db="EMBL/GenBank/DDBJ databases">
        <title>Ignatzschineria dubaiensis sp. nov., isolated from necrotic foot tissues of dromedaries (Camelus dromedarius) and associated maggots in Dubai, United Arab Emirates.</title>
        <authorList>
            <person name="Tsang C.C."/>
            <person name="Tang J.Y.M."/>
            <person name="Fong J.Y.H."/>
            <person name="Kinne J."/>
            <person name="Lee H.H."/>
            <person name="Joseph M."/>
            <person name="Jose S."/>
            <person name="Schuster R.K."/>
            <person name="Tang Y."/>
            <person name="Sivakumar S."/>
            <person name="Chen J.H.K."/>
            <person name="Teng J.L.L."/>
            <person name="Lau S.K.P."/>
            <person name="Wernery U."/>
            <person name="Woo P.C.Y."/>
        </authorList>
    </citation>
    <scope>NUCLEOTIDE SEQUENCE [LARGE SCALE GENOMIC DNA]</scope>
    <source>
        <strain evidence="3">UAE-HKU57</strain>
        <strain evidence="4">UAE-HKU58</strain>
    </source>
</reference>
<dbReference type="EMBL" id="QEWW01000004">
    <property type="protein sequence ID" value="PWD85792.1"/>
    <property type="molecule type" value="Genomic_DNA"/>
</dbReference>
<dbReference type="Proteomes" id="UP000245217">
    <property type="component" value="Unassembled WGS sequence"/>
</dbReference>
<dbReference type="AlphaFoldDB" id="A0A2U2AQ90"/>
<sequence>MGIVITSNVDASSYATKAFSSVQDGLQLMCFFDTSIQKVSNNFSLESEIELVKNGGIVVNKDGAVFNPVDAFLETELMEPDVFSVFVVGRLNNTTGDYENLSLFLGNENQSAGGISMGYQTISDPTALSFGRRYRNDVRETLWNLEYKGKDGHKVTDWGLYCAVFGDGYATLKCVTSGFETERFVVDGYKVVKNSESIKIGASGRVLQKGSSNISQVRFYDRALTQQEIDAVVDEMRKYEASHNDREV</sequence>
<evidence type="ECO:0000313" key="3">
    <source>
        <dbReference type="Proteomes" id="UP000245059"/>
    </source>
</evidence>
<dbReference type="OrthoDB" id="7104240at2"/>
<accession>A0A2U2AQ90</accession>